<organism evidence="11 12">
    <name type="scientific">Streptomyces shenzhenensis</name>
    <dbReference type="NCBI Taxonomy" id="943815"/>
    <lineage>
        <taxon>Bacteria</taxon>
        <taxon>Bacillati</taxon>
        <taxon>Actinomycetota</taxon>
        <taxon>Actinomycetes</taxon>
        <taxon>Kitasatosporales</taxon>
        <taxon>Streptomycetaceae</taxon>
        <taxon>Streptomyces</taxon>
    </lineage>
</organism>
<feature type="region of interest" description="Disordered" evidence="8">
    <location>
        <begin position="104"/>
        <end position="124"/>
    </location>
</feature>
<dbReference type="InterPro" id="IPR000719">
    <property type="entry name" value="Prot_kinase_dom"/>
</dbReference>
<keyword evidence="2 11" id="KW-0723">Serine/threonine-protein kinase</keyword>
<dbReference type="EMBL" id="PENI01000025">
    <property type="protein sequence ID" value="RMB82103.1"/>
    <property type="molecule type" value="Genomic_DNA"/>
</dbReference>
<dbReference type="Gene3D" id="1.10.510.10">
    <property type="entry name" value="Transferase(Phosphotransferase) domain 1"/>
    <property type="match status" value="1"/>
</dbReference>
<keyword evidence="3" id="KW-0597">Phosphoprotein</keyword>
<protein>
    <recommendedName>
        <fullName evidence="1">non-specific serine/threonine protein kinase</fullName>
        <ecNumber evidence="1">2.7.11.1</ecNumber>
    </recommendedName>
</protein>
<keyword evidence="5" id="KW-0547">Nucleotide-binding</keyword>
<evidence type="ECO:0000256" key="4">
    <source>
        <dbReference type="ARBA" id="ARBA00022679"/>
    </source>
</evidence>
<dbReference type="PROSITE" id="PS50006">
    <property type="entry name" value="FHA_DOMAIN"/>
    <property type="match status" value="1"/>
</dbReference>
<evidence type="ECO:0000256" key="8">
    <source>
        <dbReference type="SAM" id="MobiDB-lite"/>
    </source>
</evidence>
<dbReference type="GO" id="GO:0004674">
    <property type="term" value="F:protein serine/threonine kinase activity"/>
    <property type="evidence" value="ECO:0007669"/>
    <property type="project" value="UniProtKB-KW"/>
</dbReference>
<evidence type="ECO:0000259" key="10">
    <source>
        <dbReference type="PROSITE" id="PS50011"/>
    </source>
</evidence>
<feature type="domain" description="Protein kinase" evidence="10">
    <location>
        <begin position="131"/>
        <end position="417"/>
    </location>
</feature>
<dbReference type="SUPFAM" id="SSF56112">
    <property type="entry name" value="Protein kinase-like (PK-like)"/>
    <property type="match status" value="1"/>
</dbReference>
<evidence type="ECO:0000256" key="5">
    <source>
        <dbReference type="ARBA" id="ARBA00022741"/>
    </source>
</evidence>
<feature type="domain" description="FHA" evidence="9">
    <location>
        <begin position="26"/>
        <end position="77"/>
    </location>
</feature>
<feature type="compositionally biased region" description="Polar residues" evidence="8">
    <location>
        <begin position="104"/>
        <end position="113"/>
    </location>
</feature>
<dbReference type="SMART" id="SM00240">
    <property type="entry name" value="FHA"/>
    <property type="match status" value="1"/>
</dbReference>
<evidence type="ECO:0000256" key="1">
    <source>
        <dbReference type="ARBA" id="ARBA00012513"/>
    </source>
</evidence>
<dbReference type="CDD" id="cd14014">
    <property type="entry name" value="STKc_PknB_like"/>
    <property type="match status" value="1"/>
</dbReference>
<dbReference type="PROSITE" id="PS00108">
    <property type="entry name" value="PROTEIN_KINASE_ST"/>
    <property type="match status" value="1"/>
</dbReference>
<dbReference type="AlphaFoldDB" id="A0A3M0I5S9"/>
<dbReference type="RefSeq" id="WP_121893157.1">
    <property type="nucleotide sequence ID" value="NZ_PENI01000025.1"/>
</dbReference>
<dbReference type="InterPro" id="IPR008984">
    <property type="entry name" value="SMAD_FHA_dom_sf"/>
</dbReference>
<evidence type="ECO:0000256" key="7">
    <source>
        <dbReference type="ARBA" id="ARBA00022840"/>
    </source>
</evidence>
<keyword evidence="12" id="KW-1185">Reference proteome</keyword>
<evidence type="ECO:0000313" key="11">
    <source>
        <dbReference type="EMBL" id="RMB82103.1"/>
    </source>
</evidence>
<keyword evidence="7" id="KW-0067">ATP-binding</keyword>
<evidence type="ECO:0000256" key="6">
    <source>
        <dbReference type="ARBA" id="ARBA00022777"/>
    </source>
</evidence>
<dbReference type="PANTHER" id="PTHR43289:SF6">
    <property type="entry name" value="SERINE_THREONINE-PROTEIN KINASE NEKL-3"/>
    <property type="match status" value="1"/>
</dbReference>
<sequence>MTAQVTVAMHTGTRVVLYAFSEPVSCEVGRSGECRIRIPERHRGVSRRHCRLDVDPPRLRVRDLGSSYGTQVNGERLGPLVDRPLTDGDEIRVGDVRLLITVSESSEPPQTATAADHAEPARPPVPQVPGYALIRELGRGSQGVVQLARDLASGELVALKQVLASGPVDDNARFAFRRELAGIRALRHPHIVAFRGGGDEDNAFYFATEYCPGGSLEQLAERYGGTVPVDEALTVVRQVLSGLAYAHQAELPSLRRPDGTATPARGLVHRDVKPANILLAGASAGGHPVVKLADFGLAKAFERAGLSGHTRTGALGGTIPFTARAQLVDYKYAGPEVDVWATAACLYWMLTGATPRDFPPGRDPVAVALREPVVPIRERVGSVPPRLAHVIDETLTDTPRITVRTAPELTRLLKDAA</sequence>
<dbReference type="Pfam" id="PF00498">
    <property type="entry name" value="FHA"/>
    <property type="match status" value="1"/>
</dbReference>
<dbReference type="PANTHER" id="PTHR43289">
    <property type="entry name" value="MITOGEN-ACTIVATED PROTEIN KINASE KINASE KINASE 20-RELATED"/>
    <property type="match status" value="1"/>
</dbReference>
<gene>
    <name evidence="11" type="ORF">CTZ28_31500</name>
</gene>
<dbReference type="SMART" id="SM00220">
    <property type="entry name" value="S_TKc"/>
    <property type="match status" value="1"/>
</dbReference>
<evidence type="ECO:0000256" key="2">
    <source>
        <dbReference type="ARBA" id="ARBA00022527"/>
    </source>
</evidence>
<dbReference type="InterPro" id="IPR011009">
    <property type="entry name" value="Kinase-like_dom_sf"/>
</dbReference>
<keyword evidence="6 11" id="KW-0418">Kinase</keyword>
<proteinExistence type="predicted"/>
<name>A0A3M0I5S9_9ACTN</name>
<dbReference type="InterPro" id="IPR000253">
    <property type="entry name" value="FHA_dom"/>
</dbReference>
<keyword evidence="4" id="KW-0808">Transferase</keyword>
<evidence type="ECO:0000259" key="9">
    <source>
        <dbReference type="PROSITE" id="PS50006"/>
    </source>
</evidence>
<dbReference type="Pfam" id="PF00069">
    <property type="entry name" value="Pkinase"/>
    <property type="match status" value="1"/>
</dbReference>
<dbReference type="GO" id="GO:0005524">
    <property type="term" value="F:ATP binding"/>
    <property type="evidence" value="ECO:0007669"/>
    <property type="project" value="UniProtKB-KW"/>
</dbReference>
<dbReference type="PROSITE" id="PS50011">
    <property type="entry name" value="PROTEIN_KINASE_DOM"/>
    <property type="match status" value="1"/>
</dbReference>
<dbReference type="SUPFAM" id="SSF49879">
    <property type="entry name" value="SMAD/FHA domain"/>
    <property type="match status" value="1"/>
</dbReference>
<accession>A0A3M0I5S9</accession>
<dbReference type="InterPro" id="IPR008271">
    <property type="entry name" value="Ser/Thr_kinase_AS"/>
</dbReference>
<dbReference type="CDD" id="cd00060">
    <property type="entry name" value="FHA"/>
    <property type="match status" value="1"/>
</dbReference>
<evidence type="ECO:0000256" key="3">
    <source>
        <dbReference type="ARBA" id="ARBA00022553"/>
    </source>
</evidence>
<dbReference type="OrthoDB" id="9762169at2"/>
<comment type="caution">
    <text evidence="11">The sequence shown here is derived from an EMBL/GenBank/DDBJ whole genome shotgun (WGS) entry which is preliminary data.</text>
</comment>
<reference evidence="11 12" key="1">
    <citation type="submission" date="2017-11" db="EMBL/GenBank/DDBJ databases">
        <title>Draft genome of actinobacteria isolated from guarana (Paullinia cupana (Mart.) Ducke.</title>
        <authorList>
            <person name="Siqueira K.A."/>
            <person name="Liotti R.G."/>
            <person name="Mendes T.A.O."/>
            <person name="Soares M.A."/>
        </authorList>
    </citation>
    <scope>NUCLEOTIDE SEQUENCE [LARGE SCALE GENOMIC DNA]</scope>
    <source>
        <strain evidence="11 12">193</strain>
    </source>
</reference>
<evidence type="ECO:0000313" key="12">
    <source>
        <dbReference type="Proteomes" id="UP000270471"/>
    </source>
</evidence>
<dbReference type="Gene3D" id="2.60.200.20">
    <property type="match status" value="1"/>
</dbReference>
<dbReference type="EC" id="2.7.11.1" evidence="1"/>
<dbReference type="Proteomes" id="UP000270471">
    <property type="component" value="Unassembled WGS sequence"/>
</dbReference>